<name>A0AAE0VZI1_9BIVA</name>
<evidence type="ECO:0000313" key="2">
    <source>
        <dbReference type="Proteomes" id="UP001195483"/>
    </source>
</evidence>
<sequence>MFMALLENRSSNFESIQQQKTEITTEITKCAKEVLRVLSKIPRLSPDKSYEKSVILLPRVQPHSMLTFNAKVADDKNSCSLNYGGFLPDDQNGVV</sequence>
<keyword evidence="2" id="KW-1185">Reference proteome</keyword>
<gene>
    <name evidence="1" type="ORF">CHS0354_009530</name>
</gene>
<evidence type="ECO:0000313" key="1">
    <source>
        <dbReference type="EMBL" id="KAK3595574.1"/>
    </source>
</evidence>
<dbReference type="AlphaFoldDB" id="A0AAE0VZI1"/>
<proteinExistence type="predicted"/>
<dbReference type="EMBL" id="JAEAOA010000613">
    <property type="protein sequence ID" value="KAK3595574.1"/>
    <property type="molecule type" value="Genomic_DNA"/>
</dbReference>
<dbReference type="Proteomes" id="UP001195483">
    <property type="component" value="Unassembled WGS sequence"/>
</dbReference>
<comment type="caution">
    <text evidence="1">The sequence shown here is derived from an EMBL/GenBank/DDBJ whole genome shotgun (WGS) entry which is preliminary data.</text>
</comment>
<reference evidence="1" key="3">
    <citation type="submission" date="2023-05" db="EMBL/GenBank/DDBJ databases">
        <authorList>
            <person name="Smith C.H."/>
        </authorList>
    </citation>
    <scope>NUCLEOTIDE SEQUENCE</scope>
    <source>
        <strain evidence="1">CHS0354</strain>
        <tissue evidence="1">Mantle</tissue>
    </source>
</reference>
<accession>A0AAE0VZI1</accession>
<reference evidence="1" key="1">
    <citation type="journal article" date="2021" name="Genome Biol. Evol.">
        <title>A High-Quality Reference Genome for a Parasitic Bivalve with Doubly Uniparental Inheritance (Bivalvia: Unionida).</title>
        <authorList>
            <person name="Smith C.H."/>
        </authorList>
    </citation>
    <scope>NUCLEOTIDE SEQUENCE</scope>
    <source>
        <strain evidence="1">CHS0354</strain>
    </source>
</reference>
<protein>
    <submittedName>
        <fullName evidence="1">Uncharacterized protein</fullName>
    </submittedName>
</protein>
<organism evidence="1 2">
    <name type="scientific">Potamilus streckersoni</name>
    <dbReference type="NCBI Taxonomy" id="2493646"/>
    <lineage>
        <taxon>Eukaryota</taxon>
        <taxon>Metazoa</taxon>
        <taxon>Spiralia</taxon>
        <taxon>Lophotrochozoa</taxon>
        <taxon>Mollusca</taxon>
        <taxon>Bivalvia</taxon>
        <taxon>Autobranchia</taxon>
        <taxon>Heteroconchia</taxon>
        <taxon>Palaeoheterodonta</taxon>
        <taxon>Unionida</taxon>
        <taxon>Unionoidea</taxon>
        <taxon>Unionidae</taxon>
        <taxon>Ambleminae</taxon>
        <taxon>Lampsilini</taxon>
        <taxon>Potamilus</taxon>
    </lineage>
</organism>
<reference evidence="1" key="2">
    <citation type="journal article" date="2021" name="Genome Biol. Evol.">
        <title>Developing a high-quality reference genome for a parasitic bivalve with doubly uniparental inheritance (Bivalvia: Unionida).</title>
        <authorList>
            <person name="Smith C.H."/>
        </authorList>
    </citation>
    <scope>NUCLEOTIDE SEQUENCE</scope>
    <source>
        <strain evidence="1">CHS0354</strain>
        <tissue evidence="1">Mantle</tissue>
    </source>
</reference>